<sequence>MGNLETALTADSPGAPPAAPGGPQCPSKEGAPEGAAAAGAPRAPGAPGLLQKLHAGPSCHVRAPSSTPPLPLHTAATSVPLSVQEIESETDVGAPSPSPEEKRASWGPPSYPADMELLCPTPYQSLSVDPGAPGGPLGAPQGAPLGAPAG</sequence>
<reference evidence="2" key="2">
    <citation type="submission" date="2013-10" db="EMBL/GenBank/DDBJ databases">
        <authorList>
            <person name="Aslett M."/>
        </authorList>
    </citation>
    <scope>NUCLEOTIDE SEQUENCE [LARGE SCALE GENOMIC DNA]</scope>
    <source>
        <strain evidence="2">Houghton</strain>
    </source>
</reference>
<protein>
    <submittedName>
        <fullName evidence="2">Uncharacterized protein</fullName>
    </submittedName>
</protein>
<gene>
    <name evidence="2" type="ORF">ETH_00033855</name>
</gene>
<feature type="region of interest" description="Disordered" evidence="1">
    <location>
        <begin position="1"/>
        <end position="150"/>
    </location>
</feature>
<dbReference type="AlphaFoldDB" id="U6KP72"/>
<dbReference type="GeneID" id="25255837"/>
<dbReference type="OrthoDB" id="349187at2759"/>
<organism evidence="2 3">
    <name type="scientific">Eimeria tenella</name>
    <name type="common">Coccidian parasite</name>
    <dbReference type="NCBI Taxonomy" id="5802"/>
    <lineage>
        <taxon>Eukaryota</taxon>
        <taxon>Sar</taxon>
        <taxon>Alveolata</taxon>
        <taxon>Apicomplexa</taxon>
        <taxon>Conoidasida</taxon>
        <taxon>Coccidia</taxon>
        <taxon>Eucoccidiorida</taxon>
        <taxon>Eimeriorina</taxon>
        <taxon>Eimeriidae</taxon>
        <taxon>Eimeria</taxon>
    </lineage>
</organism>
<evidence type="ECO:0000256" key="1">
    <source>
        <dbReference type="SAM" id="MobiDB-lite"/>
    </source>
</evidence>
<reference evidence="2" key="1">
    <citation type="submission" date="2013-10" db="EMBL/GenBank/DDBJ databases">
        <title>Genomic analysis of the causative agents of coccidiosis in chickens.</title>
        <authorList>
            <person name="Reid A.J."/>
            <person name="Blake D."/>
            <person name="Billington K."/>
            <person name="Browne H."/>
            <person name="Dunn M."/>
            <person name="Hung S."/>
            <person name="Kawahara F."/>
            <person name="Miranda-Saavedra D."/>
            <person name="Mourier T."/>
            <person name="Nagra H."/>
            <person name="Otto T.D."/>
            <person name="Rawlings N."/>
            <person name="Sanchez A."/>
            <person name="Sanders M."/>
            <person name="Subramaniam C."/>
            <person name="Tay Y."/>
            <person name="Dear P."/>
            <person name="Doerig C."/>
            <person name="Gruber A."/>
            <person name="Parkinson J."/>
            <person name="Shirley M."/>
            <person name="Wan K.L."/>
            <person name="Berriman M."/>
            <person name="Tomley F."/>
            <person name="Pain A."/>
        </authorList>
    </citation>
    <scope>NUCLEOTIDE SEQUENCE [LARGE SCALE GENOMIC DNA]</scope>
    <source>
        <strain evidence="2">Houghton</strain>
    </source>
</reference>
<dbReference type="RefSeq" id="XP_013229459.1">
    <property type="nucleotide sequence ID" value="XM_013374005.1"/>
</dbReference>
<dbReference type="EMBL" id="HG674011">
    <property type="protein sequence ID" value="CDJ38703.1"/>
    <property type="molecule type" value="Genomic_DNA"/>
</dbReference>
<proteinExistence type="predicted"/>
<dbReference type="VEuPathDB" id="ToxoDB:ETH2_0610300"/>
<keyword evidence="3" id="KW-1185">Reference proteome</keyword>
<evidence type="ECO:0000313" key="2">
    <source>
        <dbReference type="EMBL" id="CDJ38703.1"/>
    </source>
</evidence>
<name>U6KP72_EIMTE</name>
<feature type="compositionally biased region" description="Low complexity" evidence="1">
    <location>
        <begin position="32"/>
        <end position="48"/>
    </location>
</feature>
<dbReference type="Proteomes" id="UP000030747">
    <property type="component" value="Unassembled WGS sequence"/>
</dbReference>
<dbReference type="VEuPathDB" id="ToxoDB:ETH_00033855"/>
<accession>U6KP72</accession>
<feature type="compositionally biased region" description="Low complexity" evidence="1">
    <location>
        <begin position="138"/>
        <end position="150"/>
    </location>
</feature>
<evidence type="ECO:0000313" key="3">
    <source>
        <dbReference type="Proteomes" id="UP000030747"/>
    </source>
</evidence>